<sequence length="523" mass="59052">MYNLVRSRYLVTTVFLVAFMFCLNLAFPLISDDFCHLLSSGNIEAVIHSYTSWNARTGELLSVFLTGLTGSSFAVVNSFVFAIIIGTIFPLLFARQGNTKDDSLFIITFFTLLSLSTVFGAVFLWRAGAMNYAWSLALCLLHFVVYRYHYAGATSWYERANPLVVVLFCLLSFAAGMSSFDLGALGCLIHVTIMFYRKTTHQSSKIRFTVPALFYITGFLALYIAPGTAIRSQGFDDYVSLGQLVTWLYTLELPTFASHYLNALGKSMNQTNYFVTLASIASTYFVFKLQSQHRFMPITSKQWIFGYIGVLVLLLGMLFSNKTRPPGDTFGGAILFANFLISGIALVFLLKTKISIKHHSAAIMLIFLHCILIIDVSSYSVGVIPTRRAYFTACVICALMLSIFAQVMWKPQIRAYVIIPLFFLSISLITFQTIGLRITEYALVTKPVSVLSSQDKMLISQEYKLMKSKRFYDWGTLSPDDNNFANRCFAQYQEIESVTQLQSTQYVSFKDYIQYLIKLQKTP</sequence>
<dbReference type="RefSeq" id="WP_025555101.1">
    <property type="nucleotide sequence ID" value="NZ_CP114194.1"/>
</dbReference>
<evidence type="ECO:0000313" key="2">
    <source>
        <dbReference type="Proteomes" id="UP001156560"/>
    </source>
</evidence>
<dbReference type="Proteomes" id="UP001156560">
    <property type="component" value="Chromosome 1"/>
</dbReference>
<dbReference type="InterPro" id="IPR045691">
    <property type="entry name" value="DUF6056"/>
</dbReference>
<dbReference type="Pfam" id="PF19528">
    <property type="entry name" value="DUF6056"/>
    <property type="match status" value="1"/>
</dbReference>
<reference evidence="1" key="1">
    <citation type="submission" date="2022-12" db="EMBL/GenBank/DDBJ databases">
        <title>Vibrio parahaemolyticus become highly virulent by producing novel Tc toxins.</title>
        <authorList>
            <person name="Yang F."/>
            <person name="You Y."/>
            <person name="Lai Q."/>
            <person name="Xu L."/>
            <person name="Li F."/>
        </authorList>
    </citation>
    <scope>NUCLEOTIDE SEQUENCE</scope>
    <source>
        <strain evidence="1">Vp-HL-202005</strain>
    </source>
</reference>
<organism evidence="1 2">
    <name type="scientific">Vibrio parahaemolyticus</name>
    <dbReference type="NCBI Taxonomy" id="670"/>
    <lineage>
        <taxon>Bacteria</taxon>
        <taxon>Pseudomonadati</taxon>
        <taxon>Pseudomonadota</taxon>
        <taxon>Gammaproteobacteria</taxon>
        <taxon>Vibrionales</taxon>
        <taxon>Vibrionaceae</taxon>
        <taxon>Vibrio</taxon>
    </lineage>
</organism>
<evidence type="ECO:0000313" key="1">
    <source>
        <dbReference type="EMBL" id="WAT90414.1"/>
    </source>
</evidence>
<dbReference type="EMBL" id="CP114194">
    <property type="protein sequence ID" value="WAT90414.1"/>
    <property type="molecule type" value="Genomic_DNA"/>
</dbReference>
<protein>
    <submittedName>
        <fullName evidence="1">DUF6056 family protein</fullName>
    </submittedName>
</protein>
<gene>
    <name evidence="1" type="ORF">O1Q84_00875</name>
</gene>
<accession>A0AA47JGN6</accession>
<proteinExistence type="predicted"/>
<name>A0AA47JGN6_VIBPH</name>
<dbReference type="AlphaFoldDB" id="A0AA47JGN6"/>